<organism evidence="1 2">
    <name type="scientific">Fusarium solani subsp. cucurbitae</name>
    <name type="common">Neocosmosporum cucurbitae</name>
    <dbReference type="NCBI Taxonomy" id="2747967"/>
    <lineage>
        <taxon>Eukaryota</taxon>
        <taxon>Fungi</taxon>
        <taxon>Dikarya</taxon>
        <taxon>Ascomycota</taxon>
        <taxon>Pezizomycotina</taxon>
        <taxon>Sordariomycetes</taxon>
        <taxon>Hypocreomycetidae</taxon>
        <taxon>Hypocreales</taxon>
        <taxon>Nectriaceae</taxon>
        <taxon>Fusarium</taxon>
        <taxon>Fusarium solani species complex</taxon>
    </lineage>
</organism>
<accession>A0ACD3YL14</accession>
<name>A0ACD3YL14_FUSSC</name>
<reference evidence="1" key="1">
    <citation type="submission" date="2021-11" db="EMBL/GenBank/DDBJ databases">
        <title>Fusarium solani-melongenae Genome sequencing and assembly.</title>
        <authorList>
            <person name="Xie S."/>
            <person name="Huang L."/>
            <person name="Zhang X."/>
        </authorList>
    </citation>
    <scope>NUCLEOTIDE SEQUENCE</scope>
    <source>
        <strain evidence="1">CRI 24-3</strain>
    </source>
</reference>
<dbReference type="EMBL" id="CP090030">
    <property type="protein sequence ID" value="UPK89573.1"/>
    <property type="molecule type" value="Genomic_DNA"/>
</dbReference>
<proteinExistence type="predicted"/>
<protein>
    <submittedName>
        <fullName evidence="1">Uncharacterized protein</fullName>
    </submittedName>
</protein>
<gene>
    <name evidence="1" type="ORF">LCI18_000508</name>
</gene>
<keyword evidence="2" id="KW-1185">Reference proteome</keyword>
<evidence type="ECO:0000313" key="1">
    <source>
        <dbReference type="EMBL" id="UPK89573.1"/>
    </source>
</evidence>
<sequence length="314" mass="31145">MKYTLLTAAALATVAIAAPAPEKALSLGDLGLGGGDNKATVNGDTLTLVLNLQPLLDALLGNAKNVEVPTNSKAKVKRGHNQGALLVNTVKDLVSKIQGHTSDVDSTLLRIKTGGLSRGQGRAQCLDLLGSISSLLHDALVSLNGLSITDPGDYDQDELLGLLGGLTNTLSGTVNNAVRGLGLRGGQAGSSTLTPLFQSLSDLLECVVGIDPSLGTGLQGILNSLLGGDGTGAGTGTGTGTGVGLLGGLFDGALAPVGNLLRNLRLNVGIKVGGKGSIGGDDSDDSSDDDDDENSGGNGSSGSGSGSPVYNVPT</sequence>
<dbReference type="Proteomes" id="UP000830768">
    <property type="component" value="Chromosome 1"/>
</dbReference>
<evidence type="ECO:0000313" key="2">
    <source>
        <dbReference type="Proteomes" id="UP000830768"/>
    </source>
</evidence>